<reference evidence="7 8" key="1">
    <citation type="journal article" date="2017" name="Nat. Ecol. Evol.">
        <title>Scallop genome provides insights into evolution of bilaterian karyotype and development.</title>
        <authorList>
            <person name="Wang S."/>
            <person name="Zhang J."/>
            <person name="Jiao W."/>
            <person name="Li J."/>
            <person name="Xun X."/>
            <person name="Sun Y."/>
            <person name="Guo X."/>
            <person name="Huan P."/>
            <person name="Dong B."/>
            <person name="Zhang L."/>
            <person name="Hu X."/>
            <person name="Sun X."/>
            <person name="Wang J."/>
            <person name="Zhao C."/>
            <person name="Wang Y."/>
            <person name="Wang D."/>
            <person name="Huang X."/>
            <person name="Wang R."/>
            <person name="Lv J."/>
            <person name="Li Y."/>
            <person name="Zhang Z."/>
            <person name="Liu B."/>
            <person name="Lu W."/>
            <person name="Hui Y."/>
            <person name="Liang J."/>
            <person name="Zhou Z."/>
            <person name="Hou R."/>
            <person name="Li X."/>
            <person name="Liu Y."/>
            <person name="Li H."/>
            <person name="Ning X."/>
            <person name="Lin Y."/>
            <person name="Zhao L."/>
            <person name="Xing Q."/>
            <person name="Dou J."/>
            <person name="Li Y."/>
            <person name="Mao J."/>
            <person name="Guo H."/>
            <person name="Dou H."/>
            <person name="Li T."/>
            <person name="Mu C."/>
            <person name="Jiang W."/>
            <person name="Fu Q."/>
            <person name="Fu X."/>
            <person name="Miao Y."/>
            <person name="Liu J."/>
            <person name="Yu Q."/>
            <person name="Li R."/>
            <person name="Liao H."/>
            <person name="Li X."/>
            <person name="Kong Y."/>
            <person name="Jiang Z."/>
            <person name="Chourrout D."/>
            <person name="Li R."/>
            <person name="Bao Z."/>
        </authorList>
    </citation>
    <scope>NUCLEOTIDE SEQUENCE [LARGE SCALE GENOMIC DNA]</scope>
    <source>
        <strain evidence="7 8">PY_sf001</strain>
    </source>
</reference>
<dbReference type="Pfam" id="PF13532">
    <property type="entry name" value="2OG-FeII_Oxy_2"/>
    <property type="match status" value="1"/>
</dbReference>
<dbReference type="InterPro" id="IPR037151">
    <property type="entry name" value="AlkB-like_sf"/>
</dbReference>
<dbReference type="EMBL" id="NEDP02002617">
    <property type="protein sequence ID" value="OWF50414.1"/>
    <property type="molecule type" value="Genomic_DNA"/>
</dbReference>
<accession>A0A210QNU8</accession>
<dbReference type="PROSITE" id="PS51471">
    <property type="entry name" value="FE2OG_OXY"/>
    <property type="match status" value="1"/>
</dbReference>
<keyword evidence="1 5" id="KW-0479">Metal-binding</keyword>
<organism evidence="7 8">
    <name type="scientific">Mizuhopecten yessoensis</name>
    <name type="common">Japanese scallop</name>
    <name type="synonym">Patinopecten yessoensis</name>
    <dbReference type="NCBI Taxonomy" id="6573"/>
    <lineage>
        <taxon>Eukaryota</taxon>
        <taxon>Metazoa</taxon>
        <taxon>Spiralia</taxon>
        <taxon>Lophotrochozoa</taxon>
        <taxon>Mollusca</taxon>
        <taxon>Bivalvia</taxon>
        <taxon>Autobranchia</taxon>
        <taxon>Pteriomorphia</taxon>
        <taxon>Pectinida</taxon>
        <taxon>Pectinoidea</taxon>
        <taxon>Pectinidae</taxon>
        <taxon>Mizuhopecten</taxon>
    </lineage>
</organism>
<dbReference type="GO" id="GO:0035516">
    <property type="term" value="F:broad specificity oxidative DNA demethylase activity"/>
    <property type="evidence" value="ECO:0007669"/>
    <property type="project" value="TreeGrafter"/>
</dbReference>
<feature type="binding site" evidence="5">
    <location>
        <position position="211"/>
    </location>
    <ligand>
        <name>Fe cation</name>
        <dbReference type="ChEBI" id="CHEBI:24875"/>
        <note>catalytic</note>
    </ligand>
</feature>
<dbReference type="OrthoDB" id="6614653at2759"/>
<dbReference type="GO" id="GO:0035513">
    <property type="term" value="P:oxidative RNA demethylation"/>
    <property type="evidence" value="ECO:0007669"/>
    <property type="project" value="TreeGrafter"/>
</dbReference>
<dbReference type="Proteomes" id="UP000242188">
    <property type="component" value="Unassembled WGS sequence"/>
</dbReference>
<dbReference type="InterPro" id="IPR027450">
    <property type="entry name" value="AlkB-like"/>
</dbReference>
<dbReference type="PANTHER" id="PTHR16557:SF2">
    <property type="entry name" value="NUCLEIC ACID DIOXYGENASE ALKBH1"/>
    <property type="match status" value="1"/>
</dbReference>
<dbReference type="Gene3D" id="2.60.120.590">
    <property type="entry name" value="Alpha-ketoglutarate-dependent dioxygenase AlkB-like"/>
    <property type="match status" value="1"/>
</dbReference>
<gene>
    <name evidence="7" type="ORF">KP79_PYT09433</name>
</gene>
<comment type="cofactor">
    <cofactor evidence="5">
        <name>Fe(2+)</name>
        <dbReference type="ChEBI" id="CHEBI:29033"/>
    </cofactor>
    <text evidence="5">Binds 1 Fe(2+) ion per subunit.</text>
</comment>
<keyword evidence="4 5" id="KW-0408">Iron</keyword>
<evidence type="ECO:0000256" key="5">
    <source>
        <dbReference type="PIRSR" id="PIRSR604574-2"/>
    </source>
</evidence>
<dbReference type="STRING" id="6573.A0A210QNU8"/>
<feature type="domain" description="Fe2OG dioxygenase" evidence="6">
    <location>
        <begin position="191"/>
        <end position="336"/>
    </location>
</feature>
<comment type="caution">
    <text evidence="7">The sequence shown here is derived from an EMBL/GenBank/DDBJ whole genome shotgun (WGS) entry which is preliminary data.</text>
</comment>
<evidence type="ECO:0000259" key="6">
    <source>
        <dbReference type="PROSITE" id="PS51471"/>
    </source>
</evidence>
<dbReference type="InterPro" id="IPR005123">
    <property type="entry name" value="Oxoglu/Fe-dep_dioxygenase_dom"/>
</dbReference>
<keyword evidence="8" id="KW-1185">Reference proteome</keyword>
<evidence type="ECO:0000256" key="4">
    <source>
        <dbReference type="ARBA" id="ARBA00023004"/>
    </source>
</evidence>
<evidence type="ECO:0000256" key="3">
    <source>
        <dbReference type="ARBA" id="ARBA00023002"/>
    </source>
</evidence>
<dbReference type="InterPro" id="IPR004574">
    <property type="entry name" value="Alkb"/>
</dbReference>
<dbReference type="SUPFAM" id="SSF51197">
    <property type="entry name" value="Clavaminate synthase-like"/>
    <property type="match status" value="1"/>
</dbReference>
<name>A0A210QNU8_MIZYE</name>
<proteinExistence type="predicted"/>
<dbReference type="PANTHER" id="PTHR16557">
    <property type="entry name" value="ALKYLATED DNA REPAIR PROTEIN ALKB-RELATED"/>
    <property type="match status" value="1"/>
</dbReference>
<keyword evidence="2" id="KW-0223">Dioxygenase</keyword>
<evidence type="ECO:0000256" key="1">
    <source>
        <dbReference type="ARBA" id="ARBA00022723"/>
    </source>
</evidence>
<sequence>MATYAEEESGPDEIDNFKPIFKKYKRRDRPLDVSDVIDFDKGNNLDKVEKFKLEDTGQSLLTGLKPVCEWKAYCLKSNPGFLFIVNPFDNGYQRYWVSRCVKDYPCRPNVRNLDAYMDVGDVNIWDTAISTHKDDITDKESLMMKLRWVTMGYHYHWGTKKYYKDSKAPFQEDMSRLGRYVASAIGYPKFSPEAAVLNYYHLDSSLSGHTDHSEFDHSAPLISFSFGQDAIFLIGGETKETEPSAVFLRSGDICVMSASARLVYHAVPRIMETDPQRNHRCFDLSDIKLDSESCTSASCDSAAHRHVVERLHSNDWDLMSKYLSQTRINFNIRQVLVPDREFPAET</sequence>
<dbReference type="AlphaFoldDB" id="A0A210QNU8"/>
<evidence type="ECO:0000313" key="7">
    <source>
        <dbReference type="EMBL" id="OWF50414.1"/>
    </source>
</evidence>
<dbReference type="GO" id="GO:0035515">
    <property type="term" value="F:oxidative RNA demethylase activity"/>
    <property type="evidence" value="ECO:0007669"/>
    <property type="project" value="TreeGrafter"/>
</dbReference>
<feature type="binding site" evidence="5">
    <location>
        <position position="209"/>
    </location>
    <ligand>
        <name>Fe cation</name>
        <dbReference type="ChEBI" id="CHEBI:24875"/>
        <note>catalytic</note>
    </ligand>
</feature>
<feature type="binding site" evidence="5">
    <location>
        <position position="265"/>
    </location>
    <ligand>
        <name>Fe cation</name>
        <dbReference type="ChEBI" id="CHEBI:24875"/>
        <note>catalytic</note>
    </ligand>
</feature>
<dbReference type="GO" id="GO:0008198">
    <property type="term" value="F:ferrous iron binding"/>
    <property type="evidence" value="ECO:0007669"/>
    <property type="project" value="TreeGrafter"/>
</dbReference>
<protein>
    <submittedName>
        <fullName evidence="7">Alkylated DNA repair protein alkB-like 1</fullName>
    </submittedName>
</protein>
<evidence type="ECO:0000256" key="2">
    <source>
        <dbReference type="ARBA" id="ARBA00022964"/>
    </source>
</evidence>
<dbReference type="GO" id="GO:0005634">
    <property type="term" value="C:nucleus"/>
    <property type="evidence" value="ECO:0007669"/>
    <property type="project" value="TreeGrafter"/>
</dbReference>
<evidence type="ECO:0000313" key="8">
    <source>
        <dbReference type="Proteomes" id="UP000242188"/>
    </source>
</evidence>
<dbReference type="GO" id="GO:0005737">
    <property type="term" value="C:cytoplasm"/>
    <property type="evidence" value="ECO:0007669"/>
    <property type="project" value="TreeGrafter"/>
</dbReference>
<keyword evidence="3" id="KW-0560">Oxidoreductase</keyword>